<comment type="caution">
    <text evidence="1">The sequence shown here is derived from an EMBL/GenBank/DDBJ whole genome shotgun (WGS) entry which is preliminary data.</text>
</comment>
<dbReference type="GO" id="GO:0004808">
    <property type="term" value="F:tRNA (5-methylaminomethyl-2-thiouridylate)(34)-methyltransferase activity"/>
    <property type="evidence" value="ECO:0007669"/>
    <property type="project" value="UniProtKB-EC"/>
</dbReference>
<reference evidence="1" key="1">
    <citation type="submission" date="2013-08" db="EMBL/GenBank/DDBJ databases">
        <authorList>
            <person name="Mendez C."/>
            <person name="Richter M."/>
            <person name="Ferrer M."/>
            <person name="Sanchez J."/>
        </authorList>
    </citation>
    <scope>NUCLEOTIDE SEQUENCE</scope>
</reference>
<dbReference type="Gene3D" id="3.40.50.620">
    <property type="entry name" value="HUPs"/>
    <property type="match status" value="1"/>
</dbReference>
<feature type="non-terminal residue" evidence="1">
    <location>
        <position position="83"/>
    </location>
</feature>
<organism evidence="1">
    <name type="scientific">mine drainage metagenome</name>
    <dbReference type="NCBI Taxonomy" id="410659"/>
    <lineage>
        <taxon>unclassified sequences</taxon>
        <taxon>metagenomes</taxon>
        <taxon>ecological metagenomes</taxon>
    </lineage>
</organism>
<keyword evidence="1" id="KW-0808">Transferase</keyword>
<dbReference type="AlphaFoldDB" id="T1DGV1"/>
<dbReference type="EMBL" id="AUZX01000181">
    <property type="protein sequence ID" value="EQD81050.1"/>
    <property type="molecule type" value="Genomic_DNA"/>
</dbReference>
<accession>T1DGV1</accession>
<sequence length="83" mass="9174">MKKKVLVGMSGGVDSAVTALKLKRAGFDVTGAIIEIWDPEEQTECGSSTEKARPWSERGCCHVPMVRYLCEEVLSIPFVMVDR</sequence>
<dbReference type="Pfam" id="PF03054">
    <property type="entry name" value="tRNA_Me_trans"/>
    <property type="match status" value="1"/>
</dbReference>
<dbReference type="InterPro" id="IPR014729">
    <property type="entry name" value="Rossmann-like_a/b/a_fold"/>
</dbReference>
<dbReference type="SUPFAM" id="SSF52402">
    <property type="entry name" value="Adenine nucleotide alpha hydrolases-like"/>
    <property type="match status" value="1"/>
</dbReference>
<gene>
    <name evidence="1" type="ORF">B1A_00239</name>
</gene>
<reference evidence="1" key="2">
    <citation type="journal article" date="2014" name="ISME J.">
        <title>Microbial stratification in low pH oxic and suboxic macroscopic growths along an acid mine drainage.</title>
        <authorList>
            <person name="Mendez-Garcia C."/>
            <person name="Mesa V."/>
            <person name="Sprenger R.R."/>
            <person name="Richter M."/>
            <person name="Diez M.S."/>
            <person name="Solano J."/>
            <person name="Bargiela R."/>
            <person name="Golyshina O.V."/>
            <person name="Manteca A."/>
            <person name="Ramos J.L."/>
            <person name="Gallego J.R."/>
            <person name="Llorente I."/>
            <person name="Martins Dos Santos V.A."/>
            <person name="Jensen O.N."/>
            <person name="Pelaez A.I."/>
            <person name="Sanchez J."/>
            <person name="Ferrer M."/>
        </authorList>
    </citation>
    <scope>NUCLEOTIDE SEQUENCE</scope>
</reference>
<name>T1DGV1_9ZZZZ</name>
<keyword evidence="1" id="KW-0489">Methyltransferase</keyword>
<dbReference type="GO" id="GO:0032259">
    <property type="term" value="P:methylation"/>
    <property type="evidence" value="ECO:0007669"/>
    <property type="project" value="UniProtKB-KW"/>
</dbReference>
<protein>
    <submittedName>
        <fullName evidence="1">tRNA methyl transferase-like domain protein</fullName>
        <ecNumber evidence="1">2.1.1.61</ecNumber>
    </submittedName>
</protein>
<dbReference type="EC" id="2.1.1.61" evidence="1"/>
<proteinExistence type="predicted"/>
<dbReference type="GO" id="GO:0002143">
    <property type="term" value="P:tRNA wobble position uridine thiolation"/>
    <property type="evidence" value="ECO:0007669"/>
    <property type="project" value="TreeGrafter"/>
</dbReference>
<dbReference type="PANTHER" id="PTHR11933:SF5">
    <property type="entry name" value="MITOCHONDRIAL TRNA-SPECIFIC 2-THIOURIDYLASE 1"/>
    <property type="match status" value="1"/>
</dbReference>
<evidence type="ECO:0000313" key="1">
    <source>
        <dbReference type="EMBL" id="EQD81050.1"/>
    </source>
</evidence>
<dbReference type="PANTHER" id="PTHR11933">
    <property type="entry name" value="TRNA 5-METHYLAMINOMETHYL-2-THIOURIDYLATE -METHYLTRANSFERASE"/>
    <property type="match status" value="1"/>
</dbReference>